<dbReference type="Pfam" id="PF00640">
    <property type="entry name" value="PID"/>
    <property type="match status" value="2"/>
</dbReference>
<name>A0AAD9QI13_ACRCE</name>
<feature type="compositionally biased region" description="Pro residues" evidence="1">
    <location>
        <begin position="231"/>
        <end position="242"/>
    </location>
</feature>
<evidence type="ECO:0000256" key="1">
    <source>
        <dbReference type="SAM" id="MobiDB-lite"/>
    </source>
</evidence>
<keyword evidence="4" id="KW-1185">Reference proteome</keyword>
<feature type="compositionally biased region" description="Basic and acidic residues" evidence="1">
    <location>
        <begin position="758"/>
        <end position="774"/>
    </location>
</feature>
<feature type="region of interest" description="Disordered" evidence="1">
    <location>
        <begin position="359"/>
        <end position="390"/>
    </location>
</feature>
<dbReference type="CDD" id="cd00934">
    <property type="entry name" value="PTB"/>
    <property type="match status" value="2"/>
</dbReference>
<dbReference type="Gene3D" id="2.30.29.30">
    <property type="entry name" value="Pleckstrin-homology domain (PH domain)/Phosphotyrosine-binding domain (PTB)"/>
    <property type="match status" value="3"/>
</dbReference>
<gene>
    <name evidence="3" type="ORF">P5673_015065</name>
</gene>
<feature type="domain" description="PID" evidence="2">
    <location>
        <begin position="547"/>
        <end position="672"/>
    </location>
</feature>
<feature type="region of interest" description="Disordered" evidence="1">
    <location>
        <begin position="753"/>
        <end position="785"/>
    </location>
</feature>
<dbReference type="PANTHER" id="PTHR11232:SF45">
    <property type="entry name" value="GENE 7694-RELATED"/>
    <property type="match status" value="1"/>
</dbReference>
<protein>
    <recommendedName>
        <fullName evidence="2">PID domain-containing protein</fullName>
    </recommendedName>
</protein>
<reference evidence="3" key="1">
    <citation type="journal article" date="2023" name="G3 (Bethesda)">
        <title>Whole genome assembly and annotation of the endangered Caribbean coral Acropora cervicornis.</title>
        <authorList>
            <person name="Selwyn J.D."/>
            <person name="Vollmer S.V."/>
        </authorList>
    </citation>
    <scope>NUCLEOTIDE SEQUENCE</scope>
    <source>
        <strain evidence="3">K2</strain>
    </source>
</reference>
<feature type="region of interest" description="Disordered" evidence="1">
    <location>
        <begin position="194"/>
        <end position="242"/>
    </location>
</feature>
<evidence type="ECO:0000313" key="4">
    <source>
        <dbReference type="Proteomes" id="UP001249851"/>
    </source>
</evidence>
<dbReference type="InterPro" id="IPR006020">
    <property type="entry name" value="PTB/PI_dom"/>
</dbReference>
<reference evidence="3" key="2">
    <citation type="journal article" date="2023" name="Science">
        <title>Genomic signatures of disease resistance in endangered staghorn corals.</title>
        <authorList>
            <person name="Vollmer S.V."/>
            <person name="Selwyn J.D."/>
            <person name="Despard B.A."/>
            <person name="Roesel C.L."/>
        </authorList>
    </citation>
    <scope>NUCLEOTIDE SEQUENCE</scope>
    <source>
        <strain evidence="3">K2</strain>
    </source>
</reference>
<dbReference type="SUPFAM" id="SSF50729">
    <property type="entry name" value="PH domain-like"/>
    <property type="match status" value="3"/>
</dbReference>
<organism evidence="3 4">
    <name type="scientific">Acropora cervicornis</name>
    <name type="common">Staghorn coral</name>
    <dbReference type="NCBI Taxonomy" id="6130"/>
    <lineage>
        <taxon>Eukaryota</taxon>
        <taxon>Metazoa</taxon>
        <taxon>Cnidaria</taxon>
        <taxon>Anthozoa</taxon>
        <taxon>Hexacorallia</taxon>
        <taxon>Scleractinia</taxon>
        <taxon>Astrocoeniina</taxon>
        <taxon>Acroporidae</taxon>
        <taxon>Acropora</taxon>
    </lineage>
</organism>
<dbReference type="AlphaFoldDB" id="A0AAD9QI13"/>
<feature type="region of interest" description="Disordered" evidence="1">
    <location>
        <begin position="259"/>
        <end position="289"/>
    </location>
</feature>
<dbReference type="PROSITE" id="PS01179">
    <property type="entry name" value="PID"/>
    <property type="match status" value="1"/>
</dbReference>
<dbReference type="InterPro" id="IPR051133">
    <property type="entry name" value="Adapter_Engulfment-Domain"/>
</dbReference>
<proteinExistence type="predicted"/>
<feature type="compositionally biased region" description="Low complexity" evidence="1">
    <location>
        <begin position="265"/>
        <end position="274"/>
    </location>
</feature>
<accession>A0AAD9QI13</accession>
<sequence length="933" mass="104414">MVGAEAMAQISSTELHYENIKLKEDMEAKSDVNCNREIQQDDIYTPKQDKWDCVSSTTMSDEENVQDGENIYEIIPSDCTQQKFDNSTMTRSLSFGCAAHKTNEKWTLESSEAKHITWLQYSSPLVTHSNPDISTTHYAEIIHTNKVSDFVPSRPTRDSENPILRHDFSGSLSFLPNLRNLRKHLTDISQERCLEREQRSAKRSLTPECPRKPNDAVSGQVLSKSVSPRHSPMPSPRVSNPPAPIYANVECLVAENHVDNESRRSSGSSRSSVSFNEGQSLSSTEDTSFREADVSYENVRDLLECFKLKEKSSPVDIVYSDLHFHNEARASLPRSLKLNLGKTDPVTTVKSLNKKLTVDENSCSLPPQPSPKLPPRDNAIKNPRPNSKSLDRLSGGALGFYSARLVKSTIVQRSNAKTLQTTIHDLVSKTKVEDCSSVNIEVTSEMMRISTNCSPWEVIASFDIDNIGCVDLYEHDTSTLGVIVCVPDTDAHCYVIQCQEAQLIFKSVKNAFNSSDSKVLKVPASTPVGPDCWLGEKDVTTFSGISYLGSVKMKKTYLLINEGITLLLDKAHPKEFQNIFLEIHLEEIRLIDTRDSKILHQHAIPWILKLGVYEDDPRLFGYIVSEARQGEKTRMLCHVFRCGRVTTSVAATEAIRVGCQATYSERRDSARANKRISFLSSSSNGSQDSTCSPTSSEISDSVFTEECEDKKDTIKENSKIKEQNATKRHSLSLKHFASVPLLIRSASLPHVFRSNSGSKKEKEADPAEVTERLPPRLPPNYVRPASISSTGANDVIDGSWEIVEEKEYNFDVTYLCSTVINPPLRPKHLRECVKQYQKQQAKALKKIGVDPSKKVSLSVSVDGVKMTNELAQQGEQEMFFPISSVSHVMAHPENPEYFAFALIVTGDSKHKCHLFQQTKVPCKELIETFEAFM</sequence>
<comment type="caution">
    <text evidence="3">The sequence shown here is derived from an EMBL/GenBank/DDBJ whole genome shotgun (WGS) entry which is preliminary data.</text>
</comment>
<evidence type="ECO:0000313" key="3">
    <source>
        <dbReference type="EMBL" id="KAK2561704.1"/>
    </source>
</evidence>
<dbReference type="EMBL" id="JARQWQ010000031">
    <property type="protein sequence ID" value="KAK2561704.1"/>
    <property type="molecule type" value="Genomic_DNA"/>
</dbReference>
<dbReference type="InterPro" id="IPR011993">
    <property type="entry name" value="PH-like_dom_sf"/>
</dbReference>
<dbReference type="SMART" id="SM00462">
    <property type="entry name" value="PTB"/>
    <property type="match status" value="3"/>
</dbReference>
<feature type="compositionally biased region" description="Polar residues" evidence="1">
    <location>
        <begin position="275"/>
        <end position="286"/>
    </location>
</feature>
<evidence type="ECO:0000259" key="2">
    <source>
        <dbReference type="PROSITE" id="PS01179"/>
    </source>
</evidence>
<dbReference type="Proteomes" id="UP001249851">
    <property type="component" value="Unassembled WGS sequence"/>
</dbReference>
<dbReference type="PANTHER" id="PTHR11232">
    <property type="entry name" value="PHOSPHOTYROSINE INTERACTION DOMAIN-CONTAINING FAMILY MEMBER"/>
    <property type="match status" value="1"/>
</dbReference>